<evidence type="ECO:0000256" key="5">
    <source>
        <dbReference type="ARBA" id="ARBA00022741"/>
    </source>
</evidence>
<keyword evidence="4 14" id="KW-0235">DNA replication</keyword>
<dbReference type="NCBIfam" id="TIGR00665">
    <property type="entry name" value="DnaB"/>
    <property type="match status" value="1"/>
</dbReference>
<dbReference type="InterPro" id="IPR007694">
    <property type="entry name" value="DNA_helicase_DnaB-like_C"/>
</dbReference>
<dbReference type="PANTHER" id="PTHR30153">
    <property type="entry name" value="REPLICATIVE DNA HELICASE DNAB"/>
    <property type="match status" value="1"/>
</dbReference>
<evidence type="ECO:0000256" key="10">
    <source>
        <dbReference type="ARBA" id="ARBA00023235"/>
    </source>
</evidence>
<dbReference type="InterPro" id="IPR007692">
    <property type="entry name" value="DNA_helicase_DnaB"/>
</dbReference>
<dbReference type="Pfam" id="PF03796">
    <property type="entry name" value="DnaB_C"/>
    <property type="match status" value="1"/>
</dbReference>
<dbReference type="GO" id="GO:0005524">
    <property type="term" value="F:ATP binding"/>
    <property type="evidence" value="ECO:0007669"/>
    <property type="project" value="UniProtKB-UniRule"/>
</dbReference>
<dbReference type="Gene3D" id="1.10.860.10">
    <property type="entry name" value="DNAb Helicase, Chain A"/>
    <property type="match status" value="1"/>
</dbReference>
<reference evidence="16 17" key="1">
    <citation type="submission" date="2013-02" db="EMBL/GenBank/DDBJ databases">
        <authorList>
            <person name="Fiebig A."/>
            <person name="Goeker M."/>
            <person name="Klenk H.-P.P."/>
        </authorList>
    </citation>
    <scope>NUCLEOTIDE SEQUENCE [LARGE SCALE GENOMIC DNA]</scope>
    <source>
        <strain evidence="16 17">DSM 19309</strain>
    </source>
</reference>
<dbReference type="PANTHER" id="PTHR30153:SF2">
    <property type="entry name" value="REPLICATIVE DNA HELICASE"/>
    <property type="match status" value="1"/>
</dbReference>
<dbReference type="GO" id="GO:0006269">
    <property type="term" value="P:DNA replication, synthesis of primer"/>
    <property type="evidence" value="ECO:0007669"/>
    <property type="project" value="UniProtKB-UniRule"/>
</dbReference>
<dbReference type="SMART" id="SM00382">
    <property type="entry name" value="AAA"/>
    <property type="match status" value="1"/>
</dbReference>
<keyword evidence="6 14" id="KW-0378">Hydrolase</keyword>
<dbReference type="NCBIfam" id="NF006606">
    <property type="entry name" value="PRK09165.1"/>
    <property type="match status" value="1"/>
</dbReference>
<evidence type="ECO:0000256" key="8">
    <source>
        <dbReference type="ARBA" id="ARBA00022840"/>
    </source>
</evidence>
<dbReference type="RefSeq" id="WP_245639309.1">
    <property type="nucleotide sequence ID" value="NZ_KK088593.1"/>
</dbReference>
<organism evidence="16 17">
    <name type="scientific">Rubellimicrobium mesophilum DSM 19309</name>
    <dbReference type="NCBI Taxonomy" id="442562"/>
    <lineage>
        <taxon>Bacteria</taxon>
        <taxon>Pseudomonadati</taxon>
        <taxon>Pseudomonadota</taxon>
        <taxon>Alphaproteobacteria</taxon>
        <taxon>Rhodobacterales</taxon>
        <taxon>Roseobacteraceae</taxon>
        <taxon>Rubellimicrobium</taxon>
    </lineage>
</organism>
<dbReference type="PROSITE" id="PS51199">
    <property type="entry name" value="SF4_HELICASE"/>
    <property type="match status" value="1"/>
</dbReference>
<accession>A0A017HVB9</accession>
<gene>
    <name evidence="16" type="ORF">Rumeso_00865</name>
</gene>
<comment type="similarity">
    <text evidence="1 14">Belongs to the helicase family. DnaB subfamily.</text>
</comment>
<evidence type="ECO:0000256" key="14">
    <source>
        <dbReference type="RuleBase" id="RU362085"/>
    </source>
</evidence>
<evidence type="ECO:0000313" key="17">
    <source>
        <dbReference type="Proteomes" id="UP000019666"/>
    </source>
</evidence>
<dbReference type="EMBL" id="AOSK01000024">
    <property type="protein sequence ID" value="EYD77699.1"/>
    <property type="molecule type" value="Genomic_DNA"/>
</dbReference>
<dbReference type="AlphaFoldDB" id="A0A017HVB9"/>
<evidence type="ECO:0000256" key="2">
    <source>
        <dbReference type="ARBA" id="ARBA00011643"/>
    </source>
</evidence>
<feature type="domain" description="SF4 helicase" evidence="15">
    <location>
        <begin position="173"/>
        <end position="470"/>
    </location>
</feature>
<dbReference type="Pfam" id="PF00772">
    <property type="entry name" value="DnaB"/>
    <property type="match status" value="1"/>
</dbReference>
<dbReference type="CDD" id="cd00984">
    <property type="entry name" value="DnaB_C"/>
    <property type="match status" value="1"/>
</dbReference>
<dbReference type="PATRIC" id="fig|442562.3.peg.859"/>
<keyword evidence="3 14" id="KW-0639">Primosome</keyword>
<comment type="catalytic activity">
    <reaction evidence="12 14">
        <text>ATP + H2O = ADP + phosphate + H(+)</text>
        <dbReference type="Rhea" id="RHEA:13065"/>
        <dbReference type="ChEBI" id="CHEBI:15377"/>
        <dbReference type="ChEBI" id="CHEBI:15378"/>
        <dbReference type="ChEBI" id="CHEBI:30616"/>
        <dbReference type="ChEBI" id="CHEBI:43474"/>
        <dbReference type="ChEBI" id="CHEBI:456216"/>
        <dbReference type="EC" id="5.6.2.3"/>
    </reaction>
</comment>
<dbReference type="InterPro" id="IPR027417">
    <property type="entry name" value="P-loop_NTPase"/>
</dbReference>
<dbReference type="SUPFAM" id="SSF52540">
    <property type="entry name" value="P-loop containing nucleoside triphosphate hydrolases"/>
    <property type="match status" value="1"/>
</dbReference>
<keyword evidence="7 14" id="KW-0347">Helicase</keyword>
<dbReference type="InterPro" id="IPR007693">
    <property type="entry name" value="DNA_helicase_DnaB-like_N"/>
</dbReference>
<evidence type="ECO:0000256" key="1">
    <source>
        <dbReference type="ARBA" id="ARBA00008428"/>
    </source>
</evidence>
<comment type="subunit">
    <text evidence="2">Homohexamer.</text>
</comment>
<dbReference type="GO" id="GO:1990077">
    <property type="term" value="C:primosome complex"/>
    <property type="evidence" value="ECO:0007669"/>
    <property type="project" value="UniProtKB-UniRule"/>
</dbReference>
<dbReference type="InterPro" id="IPR003593">
    <property type="entry name" value="AAA+_ATPase"/>
</dbReference>
<keyword evidence="8 14" id="KW-0067">ATP-binding</keyword>
<keyword evidence="17" id="KW-1185">Reference proteome</keyword>
<dbReference type="GO" id="GO:0003677">
    <property type="term" value="F:DNA binding"/>
    <property type="evidence" value="ECO:0007669"/>
    <property type="project" value="UniProtKB-UniRule"/>
</dbReference>
<dbReference type="SUPFAM" id="SSF48024">
    <property type="entry name" value="N-terminal domain of DnaB helicase"/>
    <property type="match status" value="1"/>
</dbReference>
<dbReference type="Gene3D" id="3.40.50.300">
    <property type="entry name" value="P-loop containing nucleotide triphosphate hydrolases"/>
    <property type="match status" value="1"/>
</dbReference>
<evidence type="ECO:0000256" key="13">
    <source>
        <dbReference type="NCBIfam" id="TIGR00665"/>
    </source>
</evidence>
<evidence type="ECO:0000256" key="7">
    <source>
        <dbReference type="ARBA" id="ARBA00022806"/>
    </source>
</evidence>
<evidence type="ECO:0000259" key="15">
    <source>
        <dbReference type="PROSITE" id="PS51199"/>
    </source>
</evidence>
<dbReference type="GO" id="GO:0043139">
    <property type="term" value="F:5'-3' DNA helicase activity"/>
    <property type="evidence" value="ECO:0007669"/>
    <property type="project" value="UniProtKB-EC"/>
</dbReference>
<evidence type="ECO:0000313" key="16">
    <source>
        <dbReference type="EMBL" id="EYD77699.1"/>
    </source>
</evidence>
<evidence type="ECO:0000256" key="3">
    <source>
        <dbReference type="ARBA" id="ARBA00022515"/>
    </source>
</evidence>
<keyword evidence="5 14" id="KW-0547">Nucleotide-binding</keyword>
<dbReference type="HOGENOM" id="CLU_005373_0_2_5"/>
<dbReference type="GO" id="GO:0016887">
    <property type="term" value="F:ATP hydrolysis activity"/>
    <property type="evidence" value="ECO:0007669"/>
    <property type="project" value="RHEA"/>
</dbReference>
<keyword evidence="9 14" id="KW-0238">DNA-binding</keyword>
<sequence length="475" mass="52427">MPHSIEAEQQILGAILTNNDIFDRVSAVIGPEHFYDQVHARIYEVARSRILKNALASPVTLKAFLEGDEGLQELGGPAYLVKLAGAAISAFAAKDYAQLIHDLAIRRELIQLGRNISDKAAQVDVDSPPSEQIIEAESALYKMAEQGKSESGFQSFLRAVTDAVQSANAAYQRDGQLSGISTGLIDMDKKLGGLHPSDLLILAGRPSMGKTSLATNIAFNIAKAYRRGRKPDGTEGTVNGGVVGFFSLEMSAEQLAARVLSEASEVPSEQIRRGDMTEGEFRRFVEAAKDLEACPLFIDDTAAIPINQLAARARRLKRTHGLDVLMVDYLQLVRPATAKDSRVNEVSEITQGLKAIAKELDIPVIALSQLSRQVENREDKRPQLSDLRESGSIEQDADVVMFVFREEYYKEREKPGEHELDKMAKWQEEMERLHGKAEVIIGKQRHGPIGTVELSFEGRFTRFGNLAKAWQGDDR</sequence>
<proteinExistence type="inferred from homology"/>
<evidence type="ECO:0000256" key="6">
    <source>
        <dbReference type="ARBA" id="ARBA00022801"/>
    </source>
</evidence>
<protein>
    <recommendedName>
        <fullName evidence="13 14">Replicative DNA helicase</fullName>
        <ecNumber evidence="13 14">5.6.2.3</ecNumber>
    </recommendedName>
</protein>
<comment type="function">
    <text evidence="11 14">The main replicative DNA helicase, it participates in initiation and elongation during chromosome replication. Travels ahead of the DNA replisome, separating dsDNA into templates for DNA synthesis. A processive ATP-dependent 5'-3' DNA helicase it has DNA-dependent ATPase activity.</text>
</comment>
<dbReference type="Proteomes" id="UP000019666">
    <property type="component" value="Unassembled WGS sequence"/>
</dbReference>
<evidence type="ECO:0000256" key="4">
    <source>
        <dbReference type="ARBA" id="ARBA00022705"/>
    </source>
</evidence>
<dbReference type="InterPro" id="IPR016136">
    <property type="entry name" value="DNA_helicase_N/primase_C"/>
</dbReference>
<dbReference type="GO" id="GO:0005829">
    <property type="term" value="C:cytosol"/>
    <property type="evidence" value="ECO:0007669"/>
    <property type="project" value="TreeGrafter"/>
</dbReference>
<keyword evidence="10" id="KW-0413">Isomerase</keyword>
<name>A0A017HVB9_9RHOB</name>
<dbReference type="InterPro" id="IPR036185">
    <property type="entry name" value="DNA_heli_DnaB-like_N_sf"/>
</dbReference>
<evidence type="ECO:0000256" key="11">
    <source>
        <dbReference type="ARBA" id="ARBA00044932"/>
    </source>
</evidence>
<dbReference type="EC" id="5.6.2.3" evidence="13 14"/>
<evidence type="ECO:0000256" key="9">
    <source>
        <dbReference type="ARBA" id="ARBA00023125"/>
    </source>
</evidence>
<evidence type="ECO:0000256" key="12">
    <source>
        <dbReference type="ARBA" id="ARBA00048954"/>
    </source>
</evidence>
<dbReference type="STRING" id="442562.Rumeso_00865"/>
<comment type="caution">
    <text evidence="16">The sequence shown here is derived from an EMBL/GenBank/DDBJ whole genome shotgun (WGS) entry which is preliminary data.</text>
</comment>